<gene>
    <name evidence="1" type="ORF">C7I55_25870</name>
</gene>
<reference evidence="1 2" key="1">
    <citation type="submission" date="2018-03" db="EMBL/GenBank/DDBJ databases">
        <title>The draft genome of Sphingosinicella sp. GL-C-18.</title>
        <authorList>
            <person name="Liu L."/>
            <person name="Li L."/>
            <person name="Liang L."/>
            <person name="Zhang X."/>
            <person name="Wang T."/>
        </authorList>
    </citation>
    <scope>NUCLEOTIDE SEQUENCE [LARGE SCALE GENOMIC DNA]</scope>
    <source>
        <strain evidence="1 2">GL-C-18</strain>
    </source>
</reference>
<organism evidence="1 2">
    <name type="scientific">Allosphingosinicella deserti</name>
    <dbReference type="NCBI Taxonomy" id="2116704"/>
    <lineage>
        <taxon>Bacteria</taxon>
        <taxon>Pseudomonadati</taxon>
        <taxon>Pseudomonadota</taxon>
        <taxon>Alphaproteobacteria</taxon>
        <taxon>Sphingomonadales</taxon>
        <taxon>Sphingomonadaceae</taxon>
        <taxon>Allosphingosinicella</taxon>
    </lineage>
</organism>
<comment type="caution">
    <text evidence="1">The sequence shown here is derived from an EMBL/GenBank/DDBJ whole genome shotgun (WGS) entry which is preliminary data.</text>
</comment>
<evidence type="ECO:0000313" key="1">
    <source>
        <dbReference type="EMBL" id="PSJ36502.1"/>
    </source>
</evidence>
<evidence type="ECO:0000313" key="2">
    <source>
        <dbReference type="Proteomes" id="UP000241167"/>
    </source>
</evidence>
<dbReference type="Proteomes" id="UP000241167">
    <property type="component" value="Unassembled WGS sequence"/>
</dbReference>
<name>A0A2P7QEV3_9SPHN</name>
<accession>A0A2P7QEV3</accession>
<sequence>MIKRSGRQMTATRIVELDDGSSVLETLDFRSEFSFEDFAEWITAALRVQPKSGVIVADMQPFTFDWEGSTFDAAWSDDHGCFVKAPFGQTAQLRALQSALAA</sequence>
<protein>
    <submittedName>
        <fullName evidence="1">Uncharacterized protein</fullName>
    </submittedName>
</protein>
<proteinExistence type="predicted"/>
<keyword evidence="2" id="KW-1185">Reference proteome</keyword>
<dbReference type="EMBL" id="PXYI01000013">
    <property type="protein sequence ID" value="PSJ36502.1"/>
    <property type="molecule type" value="Genomic_DNA"/>
</dbReference>
<dbReference type="AlphaFoldDB" id="A0A2P7QEV3"/>